<accession>A0A2P4YUF2</accession>
<comment type="caution">
    <text evidence="3">The sequence shown here is derived from an EMBL/GenBank/DDBJ whole genome shotgun (WGS) entry which is preliminary data.</text>
</comment>
<evidence type="ECO:0000256" key="1">
    <source>
        <dbReference type="ARBA" id="ARBA00023125"/>
    </source>
</evidence>
<evidence type="ECO:0000313" key="3">
    <source>
        <dbReference type="EMBL" id="POM81420.1"/>
    </source>
</evidence>
<dbReference type="Proteomes" id="UP000237271">
    <property type="component" value="Unassembled WGS sequence"/>
</dbReference>
<proteinExistence type="predicted"/>
<organism evidence="3 4">
    <name type="scientific">Phytophthora palmivora</name>
    <dbReference type="NCBI Taxonomy" id="4796"/>
    <lineage>
        <taxon>Eukaryota</taxon>
        <taxon>Sar</taxon>
        <taxon>Stramenopiles</taxon>
        <taxon>Oomycota</taxon>
        <taxon>Peronosporomycetes</taxon>
        <taxon>Peronosporales</taxon>
        <taxon>Peronosporaceae</taxon>
        <taxon>Phytophthora</taxon>
    </lineage>
</organism>
<dbReference type="GO" id="GO:0005634">
    <property type="term" value="C:nucleus"/>
    <property type="evidence" value="ECO:0007669"/>
    <property type="project" value="TreeGrafter"/>
</dbReference>
<feature type="non-terminal residue" evidence="3">
    <location>
        <position position="258"/>
    </location>
</feature>
<reference evidence="3 4" key="1">
    <citation type="journal article" date="2017" name="Genome Biol. Evol.">
        <title>Phytophthora megakarya and P. palmivora, closely related causal agents of cacao black pod rot, underwent increases in genome sizes and gene numbers by different mechanisms.</title>
        <authorList>
            <person name="Ali S.S."/>
            <person name="Shao J."/>
            <person name="Lary D.J."/>
            <person name="Kronmiller B."/>
            <person name="Shen D."/>
            <person name="Strem M.D."/>
            <person name="Amoako-Attah I."/>
            <person name="Akrofi A.Y."/>
            <person name="Begoude B.A."/>
            <person name="Ten Hoopen G.M."/>
            <person name="Coulibaly K."/>
            <person name="Kebe B.I."/>
            <person name="Melnick R.L."/>
            <person name="Guiltinan M.J."/>
            <person name="Tyler B.M."/>
            <person name="Meinhardt L.W."/>
            <person name="Bailey B.A."/>
        </authorList>
    </citation>
    <scope>NUCLEOTIDE SEQUENCE [LARGE SCALE GENOMIC DNA]</scope>
    <source>
        <strain evidence="4">sbr112.9</strain>
    </source>
</reference>
<dbReference type="SUPFAM" id="SSF46689">
    <property type="entry name" value="Homeodomain-like"/>
    <property type="match status" value="1"/>
</dbReference>
<dbReference type="EMBL" id="NCKW01000084">
    <property type="protein sequence ID" value="POM81420.1"/>
    <property type="molecule type" value="Genomic_DNA"/>
</dbReference>
<dbReference type="Gene3D" id="1.10.10.60">
    <property type="entry name" value="Homeodomain-like"/>
    <property type="match status" value="1"/>
</dbReference>
<sequence length="258" mass="29542">MAPKSPSKGRTSIKGIHQKQCEFLRDGVSNGKKAAIIKTYLDLGMDTTVKKYFPSLSAAQQKNKKRQIYKWIQKKESIFGARAPTKDSISWTLVLSDYDEDYIAHWIRDLRREGVPVSPFMLENKAKEVAEDAGIGKESFSASDSWKKRFLSKYRLSLRRKTRIGQITPADSEKVAQEFRLEVLKTIEEDGIVEIYNADQTAMNYEYLPSRTYDAKGTRTVWIHNAGAEKKRMTVMLLSDMHGNRKTPFAILKQPPSR</sequence>
<dbReference type="GO" id="GO:0003677">
    <property type="term" value="F:DNA binding"/>
    <property type="evidence" value="ECO:0007669"/>
    <property type="project" value="UniProtKB-KW"/>
</dbReference>
<dbReference type="SMART" id="SM00674">
    <property type="entry name" value="CENPB"/>
    <property type="match status" value="1"/>
</dbReference>
<keyword evidence="4" id="KW-1185">Reference proteome</keyword>
<evidence type="ECO:0000313" key="4">
    <source>
        <dbReference type="Proteomes" id="UP000237271"/>
    </source>
</evidence>
<dbReference type="InterPro" id="IPR050863">
    <property type="entry name" value="CenT-Element_Derived"/>
</dbReference>
<dbReference type="InterPro" id="IPR006600">
    <property type="entry name" value="HTH_CenpB_DNA-bd_dom"/>
</dbReference>
<feature type="domain" description="HTH CENPB-type" evidence="2">
    <location>
        <begin position="87"/>
        <end position="160"/>
    </location>
</feature>
<dbReference type="PANTHER" id="PTHR19303">
    <property type="entry name" value="TRANSPOSON"/>
    <property type="match status" value="1"/>
</dbReference>
<keyword evidence="1" id="KW-0238">DNA-binding</keyword>
<dbReference type="InterPro" id="IPR009057">
    <property type="entry name" value="Homeodomain-like_sf"/>
</dbReference>
<name>A0A2P4YUF2_9STRA</name>
<dbReference type="PANTHER" id="PTHR19303:SF57">
    <property type="entry name" value="HTH CENPB-TYPE DOMAIN-CONTAINING PROTEIN"/>
    <property type="match status" value="1"/>
</dbReference>
<dbReference type="PROSITE" id="PS51253">
    <property type="entry name" value="HTH_CENPB"/>
    <property type="match status" value="1"/>
</dbReference>
<gene>
    <name evidence="3" type="ORF">PHPALM_607</name>
</gene>
<dbReference type="Pfam" id="PF03221">
    <property type="entry name" value="HTH_Tnp_Tc5"/>
    <property type="match status" value="1"/>
</dbReference>
<dbReference type="OrthoDB" id="93523at2759"/>
<dbReference type="AlphaFoldDB" id="A0A2P4YUF2"/>
<evidence type="ECO:0000259" key="2">
    <source>
        <dbReference type="PROSITE" id="PS51253"/>
    </source>
</evidence>
<protein>
    <recommendedName>
        <fullName evidence="2">HTH CENPB-type domain-containing protein</fullName>
    </recommendedName>
</protein>